<dbReference type="Proteomes" id="UP000527616">
    <property type="component" value="Unassembled WGS sequence"/>
</dbReference>
<keyword evidence="1 2" id="KW-0456">Lyase</keyword>
<evidence type="ECO:0000256" key="3">
    <source>
        <dbReference type="PIRSR" id="PIRSR001365-1"/>
    </source>
</evidence>
<dbReference type="InterPro" id="IPR002220">
    <property type="entry name" value="DapA-like"/>
</dbReference>
<organism evidence="5 6">
    <name type="scientific">Naumannella cuiyingiana</name>
    <dbReference type="NCBI Taxonomy" id="1347891"/>
    <lineage>
        <taxon>Bacteria</taxon>
        <taxon>Bacillati</taxon>
        <taxon>Actinomycetota</taxon>
        <taxon>Actinomycetes</taxon>
        <taxon>Propionibacteriales</taxon>
        <taxon>Propionibacteriaceae</taxon>
        <taxon>Naumannella</taxon>
    </lineage>
</organism>
<evidence type="ECO:0000256" key="4">
    <source>
        <dbReference type="PIRSR" id="PIRSR001365-2"/>
    </source>
</evidence>
<keyword evidence="6" id="KW-1185">Reference proteome</keyword>
<sequence length="297" mass="30690">MSAPAPLDRAKGIVPALPTPYAADGAPDLRVLAALTRDLLDAGVDGFYVGGSTGDGIMQTHDERVACIAAVAAECGGQVPVIAHVGTPDTASTIRLAQAAADAGASAVSAIAPPIPLERAELLGYFTTVADAAPVPFIPYYFPKRSGVEFDLAFLAEMVAPASVAGVKFTSLDLYTLNRLTRLRGGSLIVWNGHDEVLLGGLVAGAAGAIGSTFGVAPGLYTELLRAYRAGDLSTARALQDRVTDLVAALVGVGVMPGLRELLRLSGYAMGEPRPPHRGLGAPQREQVADLWRALRA</sequence>
<evidence type="ECO:0000256" key="1">
    <source>
        <dbReference type="ARBA" id="ARBA00023239"/>
    </source>
</evidence>
<evidence type="ECO:0000256" key="2">
    <source>
        <dbReference type="PIRNR" id="PIRNR001365"/>
    </source>
</evidence>
<comment type="caution">
    <text evidence="5">The sequence shown here is derived from an EMBL/GenBank/DDBJ whole genome shotgun (WGS) entry which is preliminary data.</text>
</comment>
<dbReference type="GO" id="GO:0005829">
    <property type="term" value="C:cytosol"/>
    <property type="evidence" value="ECO:0007669"/>
    <property type="project" value="TreeGrafter"/>
</dbReference>
<dbReference type="PANTHER" id="PTHR42849">
    <property type="entry name" value="N-ACETYLNEURAMINATE LYASE"/>
    <property type="match status" value="1"/>
</dbReference>
<dbReference type="Gene3D" id="3.20.20.70">
    <property type="entry name" value="Aldolase class I"/>
    <property type="match status" value="1"/>
</dbReference>
<dbReference type="EMBL" id="JACBZS010000001">
    <property type="protein sequence ID" value="NYI71466.1"/>
    <property type="molecule type" value="Genomic_DNA"/>
</dbReference>
<dbReference type="Pfam" id="PF00701">
    <property type="entry name" value="DHDPS"/>
    <property type="match status" value="1"/>
</dbReference>
<accession>A0A7Z0ILE3</accession>
<feature type="binding site" evidence="4">
    <location>
        <position position="53"/>
    </location>
    <ligand>
        <name>pyruvate</name>
        <dbReference type="ChEBI" id="CHEBI:15361"/>
    </ligand>
</feature>
<dbReference type="PRINTS" id="PR00146">
    <property type="entry name" value="DHPICSNTHASE"/>
</dbReference>
<dbReference type="EC" id="4.1.3.3" evidence="5"/>
<evidence type="ECO:0000313" key="5">
    <source>
        <dbReference type="EMBL" id="NYI71466.1"/>
    </source>
</evidence>
<dbReference type="SMART" id="SM01130">
    <property type="entry name" value="DHDPS"/>
    <property type="match status" value="1"/>
</dbReference>
<dbReference type="PANTHER" id="PTHR42849:SF1">
    <property type="entry name" value="N-ACETYLNEURAMINATE LYASE"/>
    <property type="match status" value="1"/>
</dbReference>
<proteinExistence type="inferred from homology"/>
<dbReference type="GO" id="GO:0008747">
    <property type="term" value="F:N-acetylneuraminate lyase activity"/>
    <property type="evidence" value="ECO:0007669"/>
    <property type="project" value="UniProtKB-EC"/>
</dbReference>
<evidence type="ECO:0000313" key="6">
    <source>
        <dbReference type="Proteomes" id="UP000527616"/>
    </source>
</evidence>
<dbReference type="RefSeq" id="WP_179445285.1">
    <property type="nucleotide sequence ID" value="NZ_JACBZS010000001.1"/>
</dbReference>
<dbReference type="InterPro" id="IPR013785">
    <property type="entry name" value="Aldolase_TIM"/>
</dbReference>
<feature type="active site" description="Proton donor/acceptor" evidence="3">
    <location>
        <position position="140"/>
    </location>
</feature>
<gene>
    <name evidence="5" type="ORF">GGQ54_002026</name>
</gene>
<dbReference type="PIRSF" id="PIRSF001365">
    <property type="entry name" value="DHDPS"/>
    <property type="match status" value="1"/>
</dbReference>
<dbReference type="SUPFAM" id="SSF51569">
    <property type="entry name" value="Aldolase"/>
    <property type="match status" value="1"/>
</dbReference>
<dbReference type="AlphaFoldDB" id="A0A7Z0ILE3"/>
<comment type="similarity">
    <text evidence="2">Belongs to the DapA family.</text>
</comment>
<dbReference type="GO" id="GO:0019262">
    <property type="term" value="P:N-acetylneuraminate catabolic process"/>
    <property type="evidence" value="ECO:0007669"/>
    <property type="project" value="TreeGrafter"/>
</dbReference>
<feature type="binding site" evidence="4">
    <location>
        <position position="210"/>
    </location>
    <ligand>
        <name>pyruvate</name>
        <dbReference type="ChEBI" id="CHEBI:15361"/>
    </ligand>
</feature>
<reference evidence="5 6" key="1">
    <citation type="submission" date="2020-07" db="EMBL/GenBank/DDBJ databases">
        <title>Sequencing the genomes of 1000 actinobacteria strains.</title>
        <authorList>
            <person name="Klenk H.-P."/>
        </authorList>
    </citation>
    <scope>NUCLEOTIDE SEQUENCE [LARGE SCALE GENOMIC DNA]</scope>
    <source>
        <strain evidence="5 6">DSM 103164</strain>
    </source>
</reference>
<name>A0A7Z0ILE3_9ACTN</name>
<protein>
    <submittedName>
        <fullName evidence="5">N-acetylneuraminate lyase</fullName>
        <ecNumber evidence="5">4.1.3.3</ecNumber>
    </submittedName>
</protein>
<feature type="active site" description="Schiff-base intermediate with substrate" evidence="3">
    <location>
        <position position="168"/>
    </location>
</feature>